<gene>
    <name evidence="1" type="ORF">TPAB3V08_LOCUS9785</name>
</gene>
<evidence type="ECO:0000313" key="1">
    <source>
        <dbReference type="EMBL" id="CAG2062837.1"/>
    </source>
</evidence>
<organism evidence="1 2">
    <name type="scientific">Timema podura</name>
    <name type="common">Walking stick</name>
    <dbReference type="NCBI Taxonomy" id="61482"/>
    <lineage>
        <taxon>Eukaryota</taxon>
        <taxon>Metazoa</taxon>
        <taxon>Ecdysozoa</taxon>
        <taxon>Arthropoda</taxon>
        <taxon>Hexapoda</taxon>
        <taxon>Insecta</taxon>
        <taxon>Pterygota</taxon>
        <taxon>Neoptera</taxon>
        <taxon>Polyneoptera</taxon>
        <taxon>Phasmatodea</taxon>
        <taxon>Timematodea</taxon>
        <taxon>Timematoidea</taxon>
        <taxon>Timematidae</taxon>
        <taxon>Timema</taxon>
    </lineage>
</organism>
<proteinExistence type="predicted"/>
<name>A0ABN7P6R9_TIMPD</name>
<sequence>MIRNEESLKLGFTVRLREFDALPELRLLQERQHHRRPEGTNMGQREKLSDVDIELLRLAYNCHNIPSRMVRTNRGTAHKPWRP</sequence>
<keyword evidence="2" id="KW-1185">Reference proteome</keyword>
<accession>A0ABN7P6R9</accession>
<comment type="caution">
    <text evidence="1">The sequence shown here is derived from an EMBL/GenBank/DDBJ whole genome shotgun (WGS) entry which is preliminary data.</text>
</comment>
<reference evidence="1" key="1">
    <citation type="submission" date="2021-03" db="EMBL/GenBank/DDBJ databases">
        <authorList>
            <person name="Tran Van P."/>
        </authorList>
    </citation>
    <scope>NUCLEOTIDE SEQUENCE</scope>
</reference>
<dbReference type="EMBL" id="CAJPIN010022658">
    <property type="protein sequence ID" value="CAG2062837.1"/>
    <property type="molecule type" value="Genomic_DNA"/>
</dbReference>
<protein>
    <submittedName>
        <fullName evidence="1">Uncharacterized protein</fullName>
    </submittedName>
</protein>
<evidence type="ECO:0000313" key="2">
    <source>
        <dbReference type="Proteomes" id="UP001153148"/>
    </source>
</evidence>
<dbReference type="Proteomes" id="UP001153148">
    <property type="component" value="Unassembled WGS sequence"/>
</dbReference>